<organism evidence="3 4">
    <name type="scientific">Glomerella acutata</name>
    <name type="common">Colletotrichum acutatum</name>
    <dbReference type="NCBI Taxonomy" id="27357"/>
    <lineage>
        <taxon>Eukaryota</taxon>
        <taxon>Fungi</taxon>
        <taxon>Dikarya</taxon>
        <taxon>Ascomycota</taxon>
        <taxon>Pezizomycotina</taxon>
        <taxon>Sordariomycetes</taxon>
        <taxon>Hypocreomycetidae</taxon>
        <taxon>Glomerellales</taxon>
        <taxon>Glomerellaceae</taxon>
        <taxon>Colletotrichum</taxon>
        <taxon>Colletotrichum acutatum species complex</taxon>
    </lineage>
</organism>
<comment type="subcellular location">
    <subcellularLocation>
        <location evidence="1">Mitochondrion</location>
    </subcellularLocation>
</comment>
<keyword evidence="2" id="KW-0496">Mitochondrion</keyword>
<evidence type="ECO:0000256" key="2">
    <source>
        <dbReference type="ARBA" id="ARBA00023128"/>
    </source>
</evidence>
<gene>
    <name evidence="3" type="ORF">BDZ83DRAFT_648098</name>
</gene>
<comment type="caution">
    <text evidence="3">The sequence shown here is derived from an EMBL/GenBank/DDBJ whole genome shotgun (WGS) entry which is preliminary data.</text>
</comment>
<dbReference type="InterPro" id="IPR018828">
    <property type="entry name" value="RRG7"/>
</dbReference>
<evidence type="ECO:0000313" key="3">
    <source>
        <dbReference type="EMBL" id="KAK1729101.1"/>
    </source>
</evidence>
<dbReference type="GeneID" id="85394044"/>
<dbReference type="RefSeq" id="XP_060369156.1">
    <property type="nucleotide sequence ID" value="XM_060510145.1"/>
</dbReference>
<dbReference type="PANTHER" id="PTHR28133">
    <property type="entry name" value="REQUIRED FOR RESPIRATORY GROWTH PROTEIN 7, MITOCHONDRIAL"/>
    <property type="match status" value="1"/>
</dbReference>
<evidence type="ECO:0000256" key="1">
    <source>
        <dbReference type="ARBA" id="ARBA00004173"/>
    </source>
</evidence>
<evidence type="ECO:0000313" key="4">
    <source>
        <dbReference type="Proteomes" id="UP001244207"/>
    </source>
</evidence>
<dbReference type="EMBL" id="JAHMHS010000013">
    <property type="protein sequence ID" value="KAK1729101.1"/>
    <property type="molecule type" value="Genomic_DNA"/>
</dbReference>
<dbReference type="AlphaFoldDB" id="A0AAD9D095"/>
<accession>A0AAD9D095</accession>
<reference evidence="3" key="1">
    <citation type="submission" date="2021-12" db="EMBL/GenBank/DDBJ databases">
        <title>Comparative genomics, transcriptomics and evolutionary studies reveal genomic signatures of adaptation to plant cell wall in hemibiotrophic fungi.</title>
        <authorList>
            <consortium name="DOE Joint Genome Institute"/>
            <person name="Baroncelli R."/>
            <person name="Diaz J.F."/>
            <person name="Benocci T."/>
            <person name="Peng M."/>
            <person name="Battaglia E."/>
            <person name="Haridas S."/>
            <person name="Andreopoulos W."/>
            <person name="Labutti K."/>
            <person name="Pangilinan J."/>
            <person name="Floch G.L."/>
            <person name="Makela M.R."/>
            <person name="Henrissat B."/>
            <person name="Grigoriev I.V."/>
            <person name="Crouch J.A."/>
            <person name="De Vries R.P."/>
            <person name="Sukno S.A."/>
            <person name="Thon M.R."/>
        </authorList>
    </citation>
    <scope>NUCLEOTIDE SEQUENCE</scope>
    <source>
        <strain evidence="3">CBS 112980</strain>
    </source>
</reference>
<dbReference type="GO" id="GO:0005739">
    <property type="term" value="C:mitochondrion"/>
    <property type="evidence" value="ECO:0007669"/>
    <property type="project" value="UniProtKB-SubCell"/>
</dbReference>
<sequence length="253" mass="27472">MHLGVNALAAFLLGHLSRHNRLAISSILSAPLSICPSLRKRQEKGPELLYPDPPSTNHHDMRSFLAYANRSGLDVASTVYVGTHYEYTVSSTLAQYGIHAIRVGGASDQGIDLLGTWSLPSRAENLKVIIQCKGGAQRVGPSIVRELEGSFIGAPVGWRGEGVIAFLISEKPASKGVRESLGRSRWPMGFISCSREGVVQQMLWNQRADEEGLRGIVVTMRHTENGEGESQIVLTHNGKRIPKASKAKVPEGD</sequence>
<dbReference type="PANTHER" id="PTHR28133:SF1">
    <property type="entry name" value="REQUIRED FOR RESPIRATORY GROWTH PROTEIN 7, MITOCHONDRIAL"/>
    <property type="match status" value="1"/>
</dbReference>
<dbReference type="Proteomes" id="UP001244207">
    <property type="component" value="Unassembled WGS sequence"/>
</dbReference>
<protein>
    <submittedName>
        <fullName evidence="3">Uncharacterized protein</fullName>
    </submittedName>
</protein>
<name>A0AAD9D095_GLOAC</name>
<proteinExistence type="predicted"/>
<dbReference type="Pfam" id="PF10356">
    <property type="entry name" value="RRG7"/>
    <property type="match status" value="2"/>
</dbReference>
<keyword evidence="4" id="KW-1185">Reference proteome</keyword>